<feature type="region of interest" description="Disordered" evidence="1">
    <location>
        <begin position="58"/>
        <end position="79"/>
    </location>
</feature>
<evidence type="ECO:0008006" key="4">
    <source>
        <dbReference type="Google" id="ProtNLM"/>
    </source>
</evidence>
<protein>
    <recommendedName>
        <fullName evidence="4">Dynactin 22 kDa subunit</fullName>
    </recommendedName>
</protein>
<organism evidence="2 3">
    <name type="scientific">Dictyostelium firmibasis</name>
    <dbReference type="NCBI Taxonomy" id="79012"/>
    <lineage>
        <taxon>Eukaryota</taxon>
        <taxon>Amoebozoa</taxon>
        <taxon>Evosea</taxon>
        <taxon>Eumycetozoa</taxon>
        <taxon>Dictyostelia</taxon>
        <taxon>Dictyosteliales</taxon>
        <taxon>Dictyosteliaceae</taxon>
        <taxon>Dictyostelium</taxon>
    </lineage>
</organism>
<dbReference type="Pfam" id="PF07426">
    <property type="entry name" value="Dynactin_p22"/>
    <property type="match status" value="1"/>
</dbReference>
<keyword evidence="3" id="KW-1185">Reference proteome</keyword>
<comment type="caution">
    <text evidence="2">The sequence shown here is derived from an EMBL/GenBank/DDBJ whole genome shotgun (WGS) entry which is preliminary data.</text>
</comment>
<dbReference type="PANTHER" id="PTHR28360">
    <property type="entry name" value="DYNACTIN SUBUNIT 3"/>
    <property type="match status" value="1"/>
</dbReference>
<evidence type="ECO:0000256" key="1">
    <source>
        <dbReference type="SAM" id="MobiDB-lite"/>
    </source>
</evidence>
<evidence type="ECO:0000313" key="2">
    <source>
        <dbReference type="EMBL" id="KAK5578235.1"/>
    </source>
</evidence>
<dbReference type="GO" id="GO:0061640">
    <property type="term" value="P:cytoskeleton-dependent cytokinesis"/>
    <property type="evidence" value="ECO:0007669"/>
    <property type="project" value="InterPro"/>
</dbReference>
<dbReference type="PANTHER" id="PTHR28360:SF1">
    <property type="entry name" value="DYNACTIN SUBUNIT 3"/>
    <property type="match status" value="1"/>
</dbReference>
<dbReference type="InterPro" id="IPR009991">
    <property type="entry name" value="DCTN3"/>
</dbReference>
<dbReference type="AlphaFoldDB" id="A0AAN7U420"/>
<name>A0AAN7U420_9MYCE</name>
<gene>
    <name evidence="2" type="ORF">RB653_003188</name>
</gene>
<reference evidence="2 3" key="1">
    <citation type="submission" date="2023-11" db="EMBL/GenBank/DDBJ databases">
        <title>Dfirmibasis_genome.</title>
        <authorList>
            <person name="Edelbroek B."/>
            <person name="Kjellin J."/>
            <person name="Jerlstrom-Hultqvist J."/>
            <person name="Soderbom F."/>
        </authorList>
    </citation>
    <scope>NUCLEOTIDE SEQUENCE [LARGE SCALE GENOMIC DNA]</scope>
    <source>
        <strain evidence="2 3">TNS-C-14</strain>
    </source>
</reference>
<sequence length="234" mass="26750">MSNEEPINISIEELEDRVNKLEFLLLGCQSTSTDSLLRIPLPTFNQIISAQKQSQQTQIQSLSGRSRTSSISITSSQIQQPNEPITESLEKFKTVLNKIKSENESINNFMLIYKANETLFNKIIDNESLLNSVEKLAIILSAEDEIYSTARNLQKLGELEKFINSSSTQSIPKLNEALKPLENIHFEQEVISIQLNKKLEEKVQSYNDIIQEISNRFAYWDHIITDLESKSKDL</sequence>
<dbReference type="Proteomes" id="UP001344447">
    <property type="component" value="Unassembled WGS sequence"/>
</dbReference>
<accession>A0AAN7U420</accession>
<proteinExistence type="predicted"/>
<dbReference type="EMBL" id="JAVFKY010000004">
    <property type="protein sequence ID" value="KAK5578235.1"/>
    <property type="molecule type" value="Genomic_DNA"/>
</dbReference>
<dbReference type="GO" id="GO:0005869">
    <property type="term" value="C:dynactin complex"/>
    <property type="evidence" value="ECO:0007669"/>
    <property type="project" value="InterPro"/>
</dbReference>
<evidence type="ECO:0000313" key="3">
    <source>
        <dbReference type="Proteomes" id="UP001344447"/>
    </source>
</evidence>